<dbReference type="EMBL" id="JAHDYR010000003">
    <property type="protein sequence ID" value="KAG9397313.1"/>
    <property type="molecule type" value="Genomic_DNA"/>
</dbReference>
<protein>
    <submittedName>
        <fullName evidence="1">Uncharacterized protein</fullName>
    </submittedName>
</protein>
<organism evidence="1 2">
    <name type="scientific">Carpediemonas membranifera</name>
    <dbReference type="NCBI Taxonomy" id="201153"/>
    <lineage>
        <taxon>Eukaryota</taxon>
        <taxon>Metamonada</taxon>
        <taxon>Carpediemonas-like organisms</taxon>
        <taxon>Carpediemonas</taxon>
    </lineage>
</organism>
<accession>A0A8J6E4K8</accession>
<evidence type="ECO:0000313" key="2">
    <source>
        <dbReference type="Proteomes" id="UP000717585"/>
    </source>
</evidence>
<keyword evidence="2" id="KW-1185">Reference proteome</keyword>
<evidence type="ECO:0000313" key="1">
    <source>
        <dbReference type="EMBL" id="KAG9397313.1"/>
    </source>
</evidence>
<proteinExistence type="predicted"/>
<reference evidence="1" key="1">
    <citation type="submission" date="2021-05" db="EMBL/GenBank/DDBJ databases">
        <title>A free-living protist that lacks canonical eukaryotic 1 DNA replication and segregation systems.</title>
        <authorList>
            <person name="Salas-Leiva D.E."/>
            <person name="Tromer E.C."/>
            <person name="Curtis B.A."/>
            <person name="Jerlstrom-Hultqvist J."/>
            <person name="Kolisko M."/>
            <person name="Yi Z."/>
            <person name="Salas-Leiva J.S."/>
            <person name="Gallot-Lavallee L."/>
            <person name="Kops G.J.P.L."/>
            <person name="Archibald J.M."/>
            <person name="Simpson A.G.B."/>
            <person name="Roger A.J."/>
        </authorList>
    </citation>
    <scope>NUCLEOTIDE SEQUENCE</scope>
    <source>
        <strain evidence="1">BICM</strain>
    </source>
</reference>
<sequence>MDVDLDSKSVATACTRILFDRIDSKSSSSGTESLSQLSSTWRAYKQRLRALNSPQLSFSNYDSIGSHSAASSSNFADSRLRVSVLDREPQTANQKAAVPVEEQTDALPISISAINAATKFLESASQEQLSDVDYEKLVALVRLADVVNDRLHLDAGAGEEGGRGVSATRV</sequence>
<name>A0A8J6E4K8_9EUKA</name>
<dbReference type="AlphaFoldDB" id="A0A8J6E4K8"/>
<dbReference type="Proteomes" id="UP000717585">
    <property type="component" value="Unassembled WGS sequence"/>
</dbReference>
<comment type="caution">
    <text evidence="1">The sequence shown here is derived from an EMBL/GenBank/DDBJ whole genome shotgun (WGS) entry which is preliminary data.</text>
</comment>
<gene>
    <name evidence="1" type="ORF">J8273_1228</name>
</gene>